<protein>
    <submittedName>
        <fullName evidence="2">Uncharacterized protein</fullName>
    </submittedName>
</protein>
<keyword evidence="1" id="KW-0175">Coiled coil</keyword>
<evidence type="ECO:0000256" key="1">
    <source>
        <dbReference type="SAM" id="Coils"/>
    </source>
</evidence>
<sequence length="129" mass="14535">MSAEQIIARNLELKQTLATLNGQGLGSSSRASTPNGRTRTCGKLLAIDLQKDELELKQSIERKLLQIKNLQQEVSEEREALRKVQKQMEDARNTNRVSWDQTGISTVEYRDPFHTGLSKRTPTGGYFTS</sequence>
<evidence type="ECO:0000313" key="2">
    <source>
        <dbReference type="EMBL" id="CAE0757611.1"/>
    </source>
</evidence>
<dbReference type="AlphaFoldDB" id="A0A7S4B8H3"/>
<organism evidence="2">
    <name type="scientific">Chrysotila carterae</name>
    <name type="common">Marine alga</name>
    <name type="synonym">Syracosphaera carterae</name>
    <dbReference type="NCBI Taxonomy" id="13221"/>
    <lineage>
        <taxon>Eukaryota</taxon>
        <taxon>Haptista</taxon>
        <taxon>Haptophyta</taxon>
        <taxon>Prymnesiophyceae</taxon>
        <taxon>Isochrysidales</taxon>
        <taxon>Isochrysidaceae</taxon>
        <taxon>Chrysotila</taxon>
    </lineage>
</organism>
<dbReference type="EMBL" id="HBIZ01016466">
    <property type="protein sequence ID" value="CAE0757611.1"/>
    <property type="molecule type" value="Transcribed_RNA"/>
</dbReference>
<name>A0A7S4B8H3_CHRCT</name>
<feature type="coiled-coil region" evidence="1">
    <location>
        <begin position="53"/>
        <end position="94"/>
    </location>
</feature>
<gene>
    <name evidence="2" type="ORF">PCAR00345_LOCUS10205</name>
</gene>
<accession>A0A7S4B8H3</accession>
<proteinExistence type="predicted"/>
<reference evidence="2" key="1">
    <citation type="submission" date="2021-01" db="EMBL/GenBank/DDBJ databases">
        <authorList>
            <person name="Corre E."/>
            <person name="Pelletier E."/>
            <person name="Niang G."/>
            <person name="Scheremetjew M."/>
            <person name="Finn R."/>
            <person name="Kale V."/>
            <person name="Holt S."/>
            <person name="Cochrane G."/>
            <person name="Meng A."/>
            <person name="Brown T."/>
            <person name="Cohen L."/>
        </authorList>
    </citation>
    <scope>NUCLEOTIDE SEQUENCE</scope>
    <source>
        <strain evidence="2">CCMP645</strain>
    </source>
</reference>